<proteinExistence type="predicted"/>
<evidence type="ECO:0000256" key="1">
    <source>
        <dbReference type="SAM" id="Phobius"/>
    </source>
</evidence>
<dbReference type="Proteomes" id="UP000019593">
    <property type="component" value="Chromosome"/>
</dbReference>
<sequence length="43" mass="4719">MATQLSGSQQMGVTPLIVLFMLGLILLFFVDAEGRHDTVSQRP</sequence>
<dbReference type="AlphaFoldDB" id="W8SLA3"/>
<gene>
    <name evidence="2" type="ORF">roselon_00918</name>
</gene>
<reference evidence="2 3" key="1">
    <citation type="submission" date="2013-03" db="EMBL/GenBank/DDBJ databases">
        <authorList>
            <person name="Fiebig A."/>
            <person name="Goeker M."/>
            <person name="Klenk H.-P.P."/>
        </authorList>
    </citation>
    <scope>NUCLEOTIDE SEQUENCE [LARGE SCALE GENOMIC DNA]</scope>
    <source>
        <strain evidence="3">DSM 19469</strain>
    </source>
</reference>
<evidence type="ECO:0000313" key="2">
    <source>
        <dbReference type="EMBL" id="AHM03320.1"/>
    </source>
</evidence>
<protein>
    <recommendedName>
        <fullName evidence="4">Preprotein translocase subunit YajC</fullName>
    </recommendedName>
</protein>
<accession>W8SLA3</accession>
<organism evidence="2 3">
    <name type="scientific">Roseicyclus elongatus DSM 19469</name>
    <dbReference type="NCBI Taxonomy" id="1294273"/>
    <lineage>
        <taxon>Bacteria</taxon>
        <taxon>Pseudomonadati</taxon>
        <taxon>Pseudomonadota</taxon>
        <taxon>Alphaproteobacteria</taxon>
        <taxon>Rhodobacterales</taxon>
        <taxon>Roseobacteraceae</taxon>
        <taxon>Roseicyclus</taxon>
    </lineage>
</organism>
<dbReference type="HOGENOM" id="CLU_3239029_0_0_5"/>
<evidence type="ECO:0008006" key="4">
    <source>
        <dbReference type="Google" id="ProtNLM"/>
    </source>
</evidence>
<dbReference type="KEGG" id="red:roselon_00918"/>
<name>W8SLA3_9RHOB</name>
<keyword evidence="1" id="KW-1133">Transmembrane helix</keyword>
<keyword evidence="1" id="KW-0812">Transmembrane</keyword>
<feature type="transmembrane region" description="Helical" evidence="1">
    <location>
        <begin position="12"/>
        <end position="30"/>
    </location>
</feature>
<dbReference type="STRING" id="1294273.roselon_00918"/>
<keyword evidence="3" id="KW-1185">Reference proteome</keyword>
<evidence type="ECO:0000313" key="3">
    <source>
        <dbReference type="Proteomes" id="UP000019593"/>
    </source>
</evidence>
<keyword evidence="1" id="KW-0472">Membrane</keyword>
<dbReference type="EMBL" id="CP004372">
    <property type="protein sequence ID" value="AHM03320.1"/>
    <property type="molecule type" value="Genomic_DNA"/>
</dbReference>